<feature type="region of interest" description="Disordered" evidence="1">
    <location>
        <begin position="27"/>
        <end position="56"/>
    </location>
</feature>
<dbReference type="AlphaFoldDB" id="A0A212LQ04"/>
<accession>A0A212LQ04</accession>
<evidence type="ECO:0000256" key="1">
    <source>
        <dbReference type="SAM" id="MobiDB-lite"/>
    </source>
</evidence>
<organism evidence="2">
    <name type="scientific">uncultured Pleomorphomonas sp</name>
    <dbReference type="NCBI Taxonomy" id="442121"/>
    <lineage>
        <taxon>Bacteria</taxon>
        <taxon>Pseudomonadati</taxon>
        <taxon>Pseudomonadota</taxon>
        <taxon>Alphaproteobacteria</taxon>
        <taxon>Hyphomicrobiales</taxon>
        <taxon>Pleomorphomonadaceae</taxon>
        <taxon>Pleomorphomonas</taxon>
        <taxon>environmental samples</taxon>
    </lineage>
</organism>
<sequence>MFPIYNLPVIPAQAGTSGRVGRKAHIALPQTQKRGDPSPRPAFPKTQITARGRSAS</sequence>
<dbReference type="EMBL" id="FMJD01000013">
    <property type="protein sequence ID" value="SCM79561.1"/>
    <property type="molecule type" value="Genomic_DNA"/>
</dbReference>
<protein>
    <submittedName>
        <fullName evidence="2">Uncharacterized protein</fullName>
    </submittedName>
</protein>
<gene>
    <name evidence="2" type="ORF">KL86PLE_90505</name>
</gene>
<name>A0A212LQ04_9HYPH</name>
<evidence type="ECO:0000313" key="2">
    <source>
        <dbReference type="EMBL" id="SCM79561.1"/>
    </source>
</evidence>
<proteinExistence type="predicted"/>
<reference evidence="2" key="1">
    <citation type="submission" date="2016-08" db="EMBL/GenBank/DDBJ databases">
        <authorList>
            <person name="Seilhamer J.J."/>
        </authorList>
    </citation>
    <scope>NUCLEOTIDE SEQUENCE</scope>
    <source>
        <strain evidence="2">86</strain>
    </source>
</reference>